<proteinExistence type="predicted"/>
<name>A0A2G1VJ10_9GAMM</name>
<evidence type="ECO:0000313" key="1">
    <source>
        <dbReference type="EMBL" id="PHQ26763.1"/>
    </source>
</evidence>
<keyword evidence="2" id="KW-1185">Reference proteome</keyword>
<protein>
    <submittedName>
        <fullName evidence="1">Uncharacterized protein</fullName>
    </submittedName>
</protein>
<accession>A0A2G1VJ10</accession>
<organism evidence="1 2">
    <name type="scientific">Marinobacter guineae</name>
    <dbReference type="NCBI Taxonomy" id="432303"/>
    <lineage>
        <taxon>Bacteria</taxon>
        <taxon>Pseudomonadati</taxon>
        <taxon>Pseudomonadota</taxon>
        <taxon>Gammaproteobacteria</taxon>
        <taxon>Pseudomonadales</taxon>
        <taxon>Marinobacteraceae</taxon>
        <taxon>Marinobacter</taxon>
    </lineage>
</organism>
<dbReference type="Proteomes" id="UP000229044">
    <property type="component" value="Unassembled WGS sequence"/>
</dbReference>
<comment type="caution">
    <text evidence="1">The sequence shown here is derived from an EMBL/GenBank/DDBJ whole genome shotgun (WGS) entry which is preliminary data.</text>
</comment>
<reference evidence="1 2" key="1">
    <citation type="submission" date="2017-09" db="EMBL/GenBank/DDBJ databases">
        <title>The draft genome sequences of Marinobacter guineae M3B.</title>
        <authorList>
            <person name="Cao J."/>
        </authorList>
    </citation>
    <scope>NUCLEOTIDE SEQUENCE [LARGE SCALE GENOMIC DNA]</scope>
    <source>
        <strain evidence="1 2">M3B</strain>
    </source>
</reference>
<dbReference type="OrthoDB" id="5569763at2"/>
<dbReference type="EMBL" id="NTFI01000001">
    <property type="protein sequence ID" value="PHQ26763.1"/>
    <property type="molecule type" value="Genomic_DNA"/>
</dbReference>
<sequence>MTHHFAVCTNNEGFEASLEPRKLYQVVEDEAAASHGMMRIIDESGEDYLYPAQLFTRLELPETLEKQLSDVA</sequence>
<dbReference type="AlphaFoldDB" id="A0A2G1VJ10"/>
<evidence type="ECO:0000313" key="2">
    <source>
        <dbReference type="Proteomes" id="UP000229044"/>
    </source>
</evidence>
<gene>
    <name evidence="1" type="ORF">CLH62_04035</name>
</gene>